<dbReference type="EMBL" id="JAOECG010000008">
    <property type="protein sequence ID" value="MDG9787022.1"/>
    <property type="molecule type" value="Genomic_DNA"/>
</dbReference>
<dbReference type="GO" id="GO:0003676">
    <property type="term" value="F:nucleic acid binding"/>
    <property type="evidence" value="ECO:0007669"/>
    <property type="project" value="InterPro"/>
</dbReference>
<dbReference type="Proteomes" id="UP001157887">
    <property type="component" value="Unassembled WGS sequence"/>
</dbReference>
<dbReference type="Gene3D" id="3.30.420.10">
    <property type="entry name" value="Ribonuclease H-like superfamily/Ribonuclease H"/>
    <property type="match status" value="1"/>
</dbReference>
<protein>
    <submittedName>
        <fullName evidence="1">Uncharacterized protein</fullName>
    </submittedName>
</protein>
<dbReference type="InterPro" id="IPR012337">
    <property type="entry name" value="RNaseH-like_sf"/>
</dbReference>
<gene>
    <name evidence="1" type="ORF">N7566_08490</name>
</gene>
<reference evidence="1" key="1">
    <citation type="submission" date="2022-09" db="EMBL/GenBank/DDBJ databases">
        <title>Intensive care unit water sources are persistently colonized with multi-drug resistant bacteria and are the site of extensive horizontal gene transfer of antibiotic resistance genes.</title>
        <authorList>
            <person name="Diorio-Toth L."/>
        </authorList>
    </citation>
    <scope>NUCLEOTIDE SEQUENCE</scope>
    <source>
        <strain evidence="1">GD04065</strain>
    </source>
</reference>
<dbReference type="SUPFAM" id="SSF53098">
    <property type="entry name" value="Ribonuclease H-like"/>
    <property type="match status" value="1"/>
</dbReference>
<dbReference type="InterPro" id="IPR036397">
    <property type="entry name" value="RNaseH_sf"/>
</dbReference>
<dbReference type="RefSeq" id="WP_228199344.1">
    <property type="nucleotide sequence ID" value="NZ_JAOECG010000008.1"/>
</dbReference>
<dbReference type="AlphaFoldDB" id="A0AAW6RUH9"/>
<name>A0AAW6RUH9_ACIJO</name>
<accession>A0AAW6RUH9</accession>
<comment type="caution">
    <text evidence="1">The sequence shown here is derived from an EMBL/GenBank/DDBJ whole genome shotgun (WGS) entry which is preliminary data.</text>
</comment>
<proteinExistence type="predicted"/>
<sequence length="147" mass="16601">MIILINKVNKMNLFLDCEFNGFGGELISMALVDGEGHSFYEVLTCTHPEPWVAENVIPKLVKTPISLIEFQNKLALFLNEYLKIHVVADWAEDLSLFTRSLIISEGRAIRTPPLTMELWTGEMCFSSEIPHNALSDARVLADSYTLQ</sequence>
<evidence type="ECO:0000313" key="1">
    <source>
        <dbReference type="EMBL" id="MDG9787022.1"/>
    </source>
</evidence>
<organism evidence="1 2">
    <name type="scientific">Acinetobacter johnsonii</name>
    <dbReference type="NCBI Taxonomy" id="40214"/>
    <lineage>
        <taxon>Bacteria</taxon>
        <taxon>Pseudomonadati</taxon>
        <taxon>Pseudomonadota</taxon>
        <taxon>Gammaproteobacteria</taxon>
        <taxon>Moraxellales</taxon>
        <taxon>Moraxellaceae</taxon>
        <taxon>Acinetobacter</taxon>
    </lineage>
</organism>
<evidence type="ECO:0000313" key="2">
    <source>
        <dbReference type="Proteomes" id="UP001157887"/>
    </source>
</evidence>